<keyword evidence="3" id="KW-1185">Reference proteome</keyword>
<feature type="region of interest" description="Disordered" evidence="1">
    <location>
        <begin position="132"/>
        <end position="156"/>
    </location>
</feature>
<sequence>MRPTSGHMNHTPTAADPKPPETTRSQRVAPGTTHPLRQVCGTMQDTHANRTSAVVDVRLYVSTTHKVKIHQMRMNEMDTHQMNPPLKHPPKHRRDDEGPPTKSRQCDTNPHEPHTLVCGGFLWHSSEPTMNHQAKARPMNTMTLPNEHHDPTKRTP</sequence>
<organism evidence="2 3">
    <name type="scientific">Hydnum rufescens UP504</name>
    <dbReference type="NCBI Taxonomy" id="1448309"/>
    <lineage>
        <taxon>Eukaryota</taxon>
        <taxon>Fungi</taxon>
        <taxon>Dikarya</taxon>
        <taxon>Basidiomycota</taxon>
        <taxon>Agaricomycotina</taxon>
        <taxon>Agaricomycetes</taxon>
        <taxon>Cantharellales</taxon>
        <taxon>Hydnaceae</taxon>
        <taxon>Hydnum</taxon>
    </lineage>
</organism>
<dbReference type="Proteomes" id="UP000886523">
    <property type="component" value="Unassembled WGS sequence"/>
</dbReference>
<evidence type="ECO:0000313" key="2">
    <source>
        <dbReference type="EMBL" id="KAF9510529.1"/>
    </source>
</evidence>
<reference evidence="2" key="1">
    <citation type="journal article" date="2020" name="Nat. Commun.">
        <title>Large-scale genome sequencing of mycorrhizal fungi provides insights into the early evolution of symbiotic traits.</title>
        <authorList>
            <person name="Miyauchi S."/>
            <person name="Kiss E."/>
            <person name="Kuo A."/>
            <person name="Drula E."/>
            <person name="Kohler A."/>
            <person name="Sanchez-Garcia M."/>
            <person name="Morin E."/>
            <person name="Andreopoulos B."/>
            <person name="Barry K.W."/>
            <person name="Bonito G."/>
            <person name="Buee M."/>
            <person name="Carver A."/>
            <person name="Chen C."/>
            <person name="Cichocki N."/>
            <person name="Clum A."/>
            <person name="Culley D."/>
            <person name="Crous P.W."/>
            <person name="Fauchery L."/>
            <person name="Girlanda M."/>
            <person name="Hayes R.D."/>
            <person name="Keri Z."/>
            <person name="LaButti K."/>
            <person name="Lipzen A."/>
            <person name="Lombard V."/>
            <person name="Magnuson J."/>
            <person name="Maillard F."/>
            <person name="Murat C."/>
            <person name="Nolan M."/>
            <person name="Ohm R.A."/>
            <person name="Pangilinan J."/>
            <person name="Pereira M.F."/>
            <person name="Perotto S."/>
            <person name="Peter M."/>
            <person name="Pfister S."/>
            <person name="Riley R."/>
            <person name="Sitrit Y."/>
            <person name="Stielow J.B."/>
            <person name="Szollosi G."/>
            <person name="Zifcakova L."/>
            <person name="Stursova M."/>
            <person name="Spatafora J.W."/>
            <person name="Tedersoo L."/>
            <person name="Vaario L.M."/>
            <person name="Yamada A."/>
            <person name="Yan M."/>
            <person name="Wang P."/>
            <person name="Xu J."/>
            <person name="Bruns T."/>
            <person name="Baldrian P."/>
            <person name="Vilgalys R."/>
            <person name="Dunand C."/>
            <person name="Henrissat B."/>
            <person name="Grigoriev I.V."/>
            <person name="Hibbett D."/>
            <person name="Nagy L.G."/>
            <person name="Martin F.M."/>
        </authorList>
    </citation>
    <scope>NUCLEOTIDE SEQUENCE</scope>
    <source>
        <strain evidence="2">UP504</strain>
    </source>
</reference>
<gene>
    <name evidence="2" type="ORF">BS47DRAFT_1364518</name>
</gene>
<dbReference type="AlphaFoldDB" id="A0A9P6AR73"/>
<proteinExistence type="predicted"/>
<dbReference type="EMBL" id="MU129015">
    <property type="protein sequence ID" value="KAF9510529.1"/>
    <property type="molecule type" value="Genomic_DNA"/>
</dbReference>
<comment type="caution">
    <text evidence="2">The sequence shown here is derived from an EMBL/GenBank/DDBJ whole genome shotgun (WGS) entry which is preliminary data.</text>
</comment>
<evidence type="ECO:0000313" key="3">
    <source>
        <dbReference type="Proteomes" id="UP000886523"/>
    </source>
</evidence>
<name>A0A9P6AR73_9AGAM</name>
<protein>
    <submittedName>
        <fullName evidence="2">Uncharacterized protein</fullName>
    </submittedName>
</protein>
<feature type="region of interest" description="Disordered" evidence="1">
    <location>
        <begin position="72"/>
        <end position="119"/>
    </location>
</feature>
<feature type="region of interest" description="Disordered" evidence="1">
    <location>
        <begin position="1"/>
        <end position="37"/>
    </location>
</feature>
<accession>A0A9P6AR73</accession>
<feature type="compositionally biased region" description="Polar residues" evidence="1">
    <location>
        <begin position="1"/>
        <end position="12"/>
    </location>
</feature>
<evidence type="ECO:0000256" key="1">
    <source>
        <dbReference type="SAM" id="MobiDB-lite"/>
    </source>
</evidence>
<feature type="compositionally biased region" description="Basic and acidic residues" evidence="1">
    <location>
        <begin position="146"/>
        <end position="156"/>
    </location>
</feature>